<feature type="domain" description="PPM-type phosphatase" evidence="1">
    <location>
        <begin position="1"/>
        <end position="188"/>
    </location>
</feature>
<dbReference type="Gene3D" id="3.60.40.10">
    <property type="entry name" value="PPM-type phosphatase domain"/>
    <property type="match status" value="1"/>
</dbReference>
<evidence type="ECO:0000313" key="3">
    <source>
        <dbReference type="Proteomes" id="UP000001876"/>
    </source>
</evidence>
<dbReference type="InterPro" id="IPR036457">
    <property type="entry name" value="PPM-type-like_dom_sf"/>
</dbReference>
<protein>
    <submittedName>
        <fullName evidence="2">Predicted protein</fullName>
    </submittedName>
</protein>
<dbReference type="PROSITE" id="PS51746">
    <property type="entry name" value="PPM_2"/>
    <property type="match status" value="1"/>
</dbReference>
<dbReference type="OrthoDB" id="496973at2759"/>
<dbReference type="PANTHER" id="PTHR13832">
    <property type="entry name" value="PROTEIN PHOSPHATASE 2C"/>
    <property type="match status" value="1"/>
</dbReference>
<dbReference type="GO" id="GO:0004722">
    <property type="term" value="F:protein serine/threonine phosphatase activity"/>
    <property type="evidence" value="ECO:0007669"/>
    <property type="project" value="InterPro"/>
</dbReference>
<dbReference type="SUPFAM" id="SSF81606">
    <property type="entry name" value="PP2C-like"/>
    <property type="match status" value="1"/>
</dbReference>
<keyword evidence="3" id="KW-1185">Reference proteome</keyword>
<evidence type="ECO:0000313" key="2">
    <source>
        <dbReference type="EMBL" id="EEH56324.1"/>
    </source>
</evidence>
<dbReference type="EMBL" id="GG663740">
    <property type="protein sequence ID" value="EEH56324.1"/>
    <property type="molecule type" value="Genomic_DNA"/>
</dbReference>
<dbReference type="Proteomes" id="UP000001876">
    <property type="component" value="Unassembled WGS sequence"/>
</dbReference>
<organism evidence="3">
    <name type="scientific">Micromonas pusilla (strain CCMP1545)</name>
    <name type="common">Picoplanktonic green alga</name>
    <dbReference type="NCBI Taxonomy" id="564608"/>
    <lineage>
        <taxon>Eukaryota</taxon>
        <taxon>Viridiplantae</taxon>
        <taxon>Chlorophyta</taxon>
        <taxon>Mamiellophyceae</taxon>
        <taxon>Mamiellales</taxon>
        <taxon>Mamiellaceae</taxon>
        <taxon>Micromonas</taxon>
    </lineage>
</organism>
<accession>C1MUG3</accession>
<dbReference type="PANTHER" id="PTHR13832:SF643">
    <property type="entry name" value="PROTEIN PHOSPHATASE 2C-RELATED"/>
    <property type="match status" value="1"/>
</dbReference>
<dbReference type="RefSeq" id="XP_003059192.1">
    <property type="nucleotide sequence ID" value="XM_003059146.1"/>
</dbReference>
<dbReference type="InterPro" id="IPR015655">
    <property type="entry name" value="PP2C"/>
</dbReference>
<dbReference type="CDD" id="cd00143">
    <property type="entry name" value="PP2Cc"/>
    <property type="match status" value="1"/>
</dbReference>
<dbReference type="GeneID" id="9684930"/>
<dbReference type="Pfam" id="PF00481">
    <property type="entry name" value="PP2C"/>
    <property type="match status" value="1"/>
</dbReference>
<dbReference type="InterPro" id="IPR001932">
    <property type="entry name" value="PPM-type_phosphatase-like_dom"/>
</dbReference>
<proteinExistence type="predicted"/>
<dbReference type="eggNOG" id="KOG0698">
    <property type="taxonomic scope" value="Eukaryota"/>
</dbReference>
<dbReference type="AlphaFoldDB" id="C1MUG3"/>
<name>C1MUG3_MICPC</name>
<reference evidence="2 3" key="1">
    <citation type="journal article" date="2009" name="Science">
        <title>Green evolution and dynamic adaptations revealed by genomes of the marine picoeukaryotes Micromonas.</title>
        <authorList>
            <person name="Worden A.Z."/>
            <person name="Lee J.H."/>
            <person name="Mock T."/>
            <person name="Rouze P."/>
            <person name="Simmons M.P."/>
            <person name="Aerts A.L."/>
            <person name="Allen A.E."/>
            <person name="Cuvelier M.L."/>
            <person name="Derelle E."/>
            <person name="Everett M.V."/>
            <person name="Foulon E."/>
            <person name="Grimwood J."/>
            <person name="Gundlach H."/>
            <person name="Henrissat B."/>
            <person name="Napoli C."/>
            <person name="McDonald S.M."/>
            <person name="Parker M.S."/>
            <person name="Rombauts S."/>
            <person name="Salamov A."/>
            <person name="Von Dassow P."/>
            <person name="Badger J.H."/>
            <person name="Coutinho P.M."/>
            <person name="Demir E."/>
            <person name="Dubchak I."/>
            <person name="Gentemann C."/>
            <person name="Eikrem W."/>
            <person name="Gready J.E."/>
            <person name="John U."/>
            <person name="Lanier W."/>
            <person name="Lindquist E.A."/>
            <person name="Lucas S."/>
            <person name="Mayer K.F."/>
            <person name="Moreau H."/>
            <person name="Not F."/>
            <person name="Otillar R."/>
            <person name="Panaud O."/>
            <person name="Pangilinan J."/>
            <person name="Paulsen I."/>
            <person name="Piegu B."/>
            <person name="Poliakov A."/>
            <person name="Robbens S."/>
            <person name="Schmutz J."/>
            <person name="Toulza E."/>
            <person name="Wyss T."/>
            <person name="Zelensky A."/>
            <person name="Zhou K."/>
            <person name="Armbrust E.V."/>
            <person name="Bhattacharya D."/>
            <person name="Goodenough U.W."/>
            <person name="Van de Peer Y."/>
            <person name="Grigoriev I.V."/>
        </authorList>
    </citation>
    <scope>NUCLEOTIDE SEQUENCE [LARGE SCALE GENOMIC DNA]</scope>
    <source>
        <strain evidence="2 3">CCMP1545</strain>
    </source>
</reference>
<sequence length="190" mass="19640">METDAVLKCEYEGCTATVMLTWRCPANGKLFAQTANVGDSSCALGKIGAAANARWVTTEHKVSSEAERARLEKDHGVKLPANARRLHGLALARALGDAFLKREGVGLIATPSVSAPIEIGGGDGGDVAILASDGLWDVCDAVGAMDVASRASAGSGGVALTSKAADELVKHARGKRSRDDCVVLAVRLAW</sequence>
<evidence type="ECO:0000259" key="1">
    <source>
        <dbReference type="PROSITE" id="PS51746"/>
    </source>
</evidence>
<gene>
    <name evidence="2" type="ORF">MICPUCDRAFT_69560</name>
</gene>
<dbReference type="STRING" id="564608.C1MUG3"/>
<dbReference type="KEGG" id="mpp:MICPUCDRAFT_69560"/>